<keyword evidence="2" id="KW-1133">Transmembrane helix</keyword>
<gene>
    <name evidence="3" type="ORF">A3770_12p67690</name>
</gene>
<dbReference type="EMBL" id="CP031045">
    <property type="protein sequence ID" value="QDZ24251.1"/>
    <property type="molecule type" value="Genomic_DNA"/>
</dbReference>
<dbReference type="SUPFAM" id="SSF55961">
    <property type="entry name" value="Bet v1-like"/>
    <property type="match status" value="1"/>
</dbReference>
<reference evidence="3 4" key="1">
    <citation type="submission" date="2018-07" db="EMBL/GenBank/DDBJ databases">
        <title>The complete nuclear genome of the prasinophyte Chloropicon primus (CCMP1205).</title>
        <authorList>
            <person name="Pombert J.-F."/>
            <person name="Otis C."/>
            <person name="Turmel M."/>
            <person name="Lemieux C."/>
        </authorList>
    </citation>
    <scope>NUCLEOTIDE SEQUENCE [LARGE SCALE GENOMIC DNA]</scope>
    <source>
        <strain evidence="3 4">CCMP1205</strain>
    </source>
</reference>
<evidence type="ECO:0000313" key="3">
    <source>
        <dbReference type="EMBL" id="QDZ24251.1"/>
    </source>
</evidence>
<dbReference type="PANTHER" id="PTHR19308">
    <property type="entry name" value="PHOSPHATIDYLCHOLINE TRANSFER PROTEIN"/>
    <property type="match status" value="1"/>
</dbReference>
<dbReference type="AlphaFoldDB" id="A0A5B8MVA4"/>
<evidence type="ECO:0000256" key="1">
    <source>
        <dbReference type="SAM" id="MobiDB-lite"/>
    </source>
</evidence>
<feature type="region of interest" description="Disordered" evidence="1">
    <location>
        <begin position="199"/>
        <end position="229"/>
    </location>
</feature>
<dbReference type="PANTHER" id="PTHR19308:SF39">
    <property type="entry name" value="PHOSPHATIDYLCHOLINE TRANSFER PROTEIN"/>
    <property type="match status" value="1"/>
</dbReference>
<feature type="transmembrane region" description="Helical" evidence="2">
    <location>
        <begin position="67"/>
        <end position="86"/>
    </location>
</feature>
<keyword evidence="2" id="KW-0472">Membrane</keyword>
<evidence type="ECO:0000256" key="2">
    <source>
        <dbReference type="SAM" id="Phobius"/>
    </source>
</evidence>
<keyword evidence="4" id="KW-1185">Reference proteome</keyword>
<proteinExistence type="predicted"/>
<organism evidence="3 4">
    <name type="scientific">Chloropicon primus</name>
    <dbReference type="NCBI Taxonomy" id="1764295"/>
    <lineage>
        <taxon>Eukaryota</taxon>
        <taxon>Viridiplantae</taxon>
        <taxon>Chlorophyta</taxon>
        <taxon>Chloropicophyceae</taxon>
        <taxon>Chloropicales</taxon>
        <taxon>Chloropicaceae</taxon>
        <taxon>Chloropicon</taxon>
    </lineage>
</organism>
<dbReference type="Gene3D" id="3.30.530.20">
    <property type="match status" value="1"/>
</dbReference>
<dbReference type="OrthoDB" id="495907at2759"/>
<keyword evidence="2" id="KW-0812">Transmembrane</keyword>
<dbReference type="Proteomes" id="UP000316726">
    <property type="component" value="Chromosome 12"/>
</dbReference>
<dbReference type="InterPro" id="IPR023393">
    <property type="entry name" value="START-like_dom_sf"/>
</dbReference>
<dbReference type="InterPro" id="IPR051213">
    <property type="entry name" value="START_lipid_transfer"/>
</dbReference>
<sequence>MSSTASASSSSSSSPSSSWREAGRKVVACAATGLLVFVSVLVSELRTGGTSTLLYGGDWKQAKEWRVAAQAAAFVLAWNILGWAVLNAVQVVTQSQWVGALANALRIPVPRRPPGGTTWSLLSELSGYERIVRTAVALASAGFGLFYLKSFLAEALLRRRARRRREEEEQEAGRKSLDLEELIGQADLEDFKRRLSTLKTQAPAAQAAGSQERRRRRNNNNKGADEPGWKLMAKKKSSQLASQQYLQSNADDPLCGSRSICMQMLVETVFEDVRFSDVESFWIDDRFRGKWDRCFVSSEKVIECGCHESCTKECGEVVRWVRKFPAFCSPREYIIARRSFCEVDEDGWRTVYVVSKSTECDVPPKIKRVNEYYSSWRIRLVPSEQRPGEWAVETMLLHYENLGFPNSIFKLAMKTFFGWFIAGLETNGLREYVKRNKGGPGAGEPRGKRPKAGGKGDSAATTGSGNKLGALGRRWRSVGLLAVSAVLVGKNVKRRARARR</sequence>
<feature type="region of interest" description="Disordered" evidence="1">
    <location>
        <begin position="435"/>
        <end position="469"/>
    </location>
</feature>
<name>A0A5B8MVA4_9CHLO</name>
<feature type="transmembrane region" description="Helical" evidence="2">
    <location>
        <begin position="131"/>
        <end position="157"/>
    </location>
</feature>
<protein>
    <recommendedName>
        <fullName evidence="5">START domain-containing protein</fullName>
    </recommendedName>
</protein>
<accession>A0A5B8MVA4</accession>
<evidence type="ECO:0008006" key="5">
    <source>
        <dbReference type="Google" id="ProtNLM"/>
    </source>
</evidence>
<evidence type="ECO:0000313" key="4">
    <source>
        <dbReference type="Proteomes" id="UP000316726"/>
    </source>
</evidence>